<dbReference type="InterPro" id="IPR013216">
    <property type="entry name" value="Methyltransf_11"/>
</dbReference>
<feature type="domain" description="Methyltransferase type 11" evidence="1">
    <location>
        <begin position="45"/>
        <end position="137"/>
    </location>
</feature>
<sequence>MLNRWSNNAIIRQEQIESGLDITFNNVFLPIFIEYICSYKPQRVLEVGAGTGHMSKELAKQNLSITAIEPSVGMYKVAKEVLSESNVELLMSTPADLAECEKYDLAFSHLVAHVVEDLECFLGSVAIHIKKKGNFIFSIPHPCFFNDYKKIFDKSHNYMLPLATEISFKITKDNKNEICGVPYYHRPLSHYINCIIKSGFNIDEFKEIYPDDKVQMLYGSLWDKPRYCMFICYKK</sequence>
<dbReference type="Proteomes" id="UP000014155">
    <property type="component" value="Unassembled WGS sequence"/>
</dbReference>
<dbReference type="STRING" id="1195236.CTER_2878"/>
<dbReference type="GO" id="GO:0032259">
    <property type="term" value="P:methylation"/>
    <property type="evidence" value="ECO:0007669"/>
    <property type="project" value="UniProtKB-KW"/>
</dbReference>
<evidence type="ECO:0000313" key="2">
    <source>
        <dbReference type="EMBL" id="EMS71260.1"/>
    </source>
</evidence>
<name>S0FHL7_RUMCE</name>
<reference evidence="2 3" key="1">
    <citation type="journal article" date="2013" name="Genome Announc.">
        <title>Draft Genome Sequence of the Cellulolytic, Mesophilic, Anaerobic Bacterium Clostridium termitidis Strain CT1112 (DSM 5398).</title>
        <authorList>
            <person name="Lal S."/>
            <person name="Ramachandran U."/>
            <person name="Zhang X."/>
            <person name="Munir R."/>
            <person name="Sparling R."/>
            <person name="Levin D.B."/>
        </authorList>
    </citation>
    <scope>NUCLEOTIDE SEQUENCE [LARGE SCALE GENOMIC DNA]</scope>
    <source>
        <strain evidence="2 3">CT1112</strain>
    </source>
</reference>
<protein>
    <submittedName>
        <fullName evidence="2">Methyltransferase domain-containing protein</fullName>
    </submittedName>
</protein>
<keyword evidence="3" id="KW-1185">Reference proteome</keyword>
<dbReference type="Pfam" id="PF08241">
    <property type="entry name" value="Methyltransf_11"/>
    <property type="match status" value="1"/>
</dbReference>
<dbReference type="InterPro" id="IPR029063">
    <property type="entry name" value="SAM-dependent_MTases_sf"/>
</dbReference>
<keyword evidence="2" id="KW-0489">Methyltransferase</keyword>
<comment type="caution">
    <text evidence="2">The sequence shown here is derived from an EMBL/GenBank/DDBJ whole genome shotgun (WGS) entry which is preliminary data.</text>
</comment>
<gene>
    <name evidence="2" type="ORF">CTER_2878</name>
</gene>
<dbReference type="SUPFAM" id="SSF53335">
    <property type="entry name" value="S-adenosyl-L-methionine-dependent methyltransferases"/>
    <property type="match status" value="1"/>
</dbReference>
<evidence type="ECO:0000313" key="3">
    <source>
        <dbReference type="Proteomes" id="UP000014155"/>
    </source>
</evidence>
<dbReference type="GO" id="GO:0008757">
    <property type="term" value="F:S-adenosylmethionine-dependent methyltransferase activity"/>
    <property type="evidence" value="ECO:0007669"/>
    <property type="project" value="InterPro"/>
</dbReference>
<dbReference type="EMBL" id="AORV01000040">
    <property type="protein sequence ID" value="EMS71260.1"/>
    <property type="molecule type" value="Genomic_DNA"/>
</dbReference>
<dbReference type="RefSeq" id="WP_004626779.1">
    <property type="nucleotide sequence ID" value="NZ_AORV01000040.1"/>
</dbReference>
<dbReference type="PATRIC" id="fig|1195236.3.peg.3196"/>
<evidence type="ECO:0000259" key="1">
    <source>
        <dbReference type="Pfam" id="PF08241"/>
    </source>
</evidence>
<accession>S0FHL7</accession>
<keyword evidence="2" id="KW-0808">Transferase</keyword>
<dbReference type="CDD" id="cd02440">
    <property type="entry name" value="AdoMet_MTases"/>
    <property type="match status" value="1"/>
</dbReference>
<proteinExistence type="predicted"/>
<dbReference type="eggNOG" id="COG2227">
    <property type="taxonomic scope" value="Bacteria"/>
</dbReference>
<organism evidence="2 3">
    <name type="scientific">Ruminiclostridium cellobioparum subsp. termitidis CT1112</name>
    <dbReference type="NCBI Taxonomy" id="1195236"/>
    <lineage>
        <taxon>Bacteria</taxon>
        <taxon>Bacillati</taxon>
        <taxon>Bacillota</taxon>
        <taxon>Clostridia</taxon>
        <taxon>Eubacteriales</taxon>
        <taxon>Oscillospiraceae</taxon>
        <taxon>Ruminiclostridium</taxon>
    </lineage>
</organism>
<dbReference type="AlphaFoldDB" id="S0FHL7"/>
<dbReference type="Gene3D" id="3.40.50.150">
    <property type="entry name" value="Vaccinia Virus protein VP39"/>
    <property type="match status" value="1"/>
</dbReference>
<dbReference type="PANTHER" id="PTHR43861">
    <property type="entry name" value="TRANS-ACONITATE 2-METHYLTRANSFERASE-RELATED"/>
    <property type="match status" value="1"/>
</dbReference>